<evidence type="ECO:0000313" key="1">
    <source>
        <dbReference type="EMBL" id="PAM73189.1"/>
    </source>
</evidence>
<dbReference type="AlphaFoldDB" id="A0A270NM52"/>
<organism evidence="1 2">
    <name type="scientific">Stenotrophomonas maltophilia</name>
    <name type="common">Pseudomonas maltophilia</name>
    <name type="synonym">Xanthomonas maltophilia</name>
    <dbReference type="NCBI Taxonomy" id="40324"/>
    <lineage>
        <taxon>Bacteria</taxon>
        <taxon>Pseudomonadati</taxon>
        <taxon>Pseudomonadota</taxon>
        <taxon>Gammaproteobacteria</taxon>
        <taxon>Lysobacterales</taxon>
        <taxon>Lysobacteraceae</taxon>
        <taxon>Stenotrophomonas</taxon>
        <taxon>Stenotrophomonas maltophilia group</taxon>
    </lineage>
</organism>
<evidence type="ECO:0000313" key="2">
    <source>
        <dbReference type="Proteomes" id="UP000216433"/>
    </source>
</evidence>
<gene>
    <name evidence="1" type="ORF">CEK00_04900</name>
</gene>
<reference evidence="1 2" key="1">
    <citation type="submission" date="2017-06" db="EMBL/GenBank/DDBJ databases">
        <title>Genome sequencing and assembly of Stenotrophomonas maltophilia DF07.</title>
        <authorList>
            <person name="Iyer R."/>
        </authorList>
    </citation>
    <scope>NUCLEOTIDE SEQUENCE [LARGE SCALE GENOMIC DNA]</scope>
    <source>
        <strain evidence="1 2">DF07</strain>
    </source>
</reference>
<dbReference type="Proteomes" id="UP000216433">
    <property type="component" value="Unassembled WGS sequence"/>
</dbReference>
<dbReference type="EMBL" id="NJGC01000004">
    <property type="protein sequence ID" value="PAM73189.1"/>
    <property type="molecule type" value="Genomic_DNA"/>
</dbReference>
<accession>A0A270NM52</accession>
<comment type="caution">
    <text evidence="1">The sequence shown here is derived from an EMBL/GenBank/DDBJ whole genome shotgun (WGS) entry which is preliminary data.</text>
</comment>
<protein>
    <submittedName>
        <fullName evidence="1">Uncharacterized protein</fullName>
    </submittedName>
</protein>
<sequence length="170" mass="18906">MENMWEAWQAALAARQPAGQEPVVVRVPRHEASPYFECTPEQWDQHTHGMTPAGKNMLANMLAHHLLLARRDELGWIVTRDDLIAEGRPWWHVSNNGKLTYDYDPATKERKVSVPPAQAVDLGKFLPAVRMLVVSARTSGGTAGRDAHLCEALDRVEALLPPIDSQVVGK</sequence>
<name>A0A270NM52_STEMA</name>
<proteinExistence type="predicted"/>